<gene>
    <name evidence="11" type="primary">LOC105430936</name>
</gene>
<dbReference type="GO" id="GO:0046872">
    <property type="term" value="F:metal ion binding"/>
    <property type="evidence" value="ECO:0007669"/>
    <property type="project" value="UniProtKB-KW"/>
</dbReference>
<dbReference type="Proteomes" id="UP000504615">
    <property type="component" value="Unplaced"/>
</dbReference>
<dbReference type="GeneID" id="105430936"/>
<dbReference type="PROSITE" id="PS00723">
    <property type="entry name" value="POLYPRENYL_SYNTHASE_1"/>
    <property type="match status" value="1"/>
</dbReference>
<dbReference type="GO" id="GO:0005737">
    <property type="term" value="C:cytoplasm"/>
    <property type="evidence" value="ECO:0007669"/>
    <property type="project" value="TreeGrafter"/>
</dbReference>
<keyword evidence="10" id="KW-1185">Reference proteome</keyword>
<name>A0A6I9WTK7_9HYME</name>
<evidence type="ECO:0000256" key="7">
    <source>
        <dbReference type="ARBA" id="ARBA00033740"/>
    </source>
</evidence>
<evidence type="ECO:0000256" key="8">
    <source>
        <dbReference type="ARBA" id="ARBA00034546"/>
    </source>
</evidence>
<dbReference type="PANTHER" id="PTHR11525:SF0">
    <property type="entry name" value="FARNESYL PYROPHOSPHATE SYNTHASE"/>
    <property type="match status" value="1"/>
</dbReference>
<dbReference type="GO" id="GO:0042811">
    <property type="term" value="P:pheromone biosynthetic process"/>
    <property type="evidence" value="ECO:0007669"/>
    <property type="project" value="UniProtKB-ARBA"/>
</dbReference>
<protein>
    <recommendedName>
        <fullName evidence="8">Farnesyl pyrophosphate synthase</fullName>
    </recommendedName>
</protein>
<dbReference type="AlphaFoldDB" id="A0A6I9WTK7"/>
<evidence type="ECO:0000256" key="6">
    <source>
        <dbReference type="ARBA" id="ARBA00023229"/>
    </source>
</evidence>
<accession>A0A6I9WTK7</accession>
<evidence type="ECO:0000313" key="11">
    <source>
        <dbReference type="RefSeq" id="XP_011643068.1"/>
    </source>
</evidence>
<dbReference type="Pfam" id="PF00348">
    <property type="entry name" value="polyprenyl_synt"/>
    <property type="match status" value="1"/>
</dbReference>
<reference evidence="11" key="1">
    <citation type="submission" date="2025-08" db="UniProtKB">
        <authorList>
            <consortium name="RefSeq"/>
        </authorList>
    </citation>
    <scope>IDENTIFICATION</scope>
</reference>
<keyword evidence="3 9" id="KW-0808">Transferase</keyword>
<dbReference type="InterPro" id="IPR000092">
    <property type="entry name" value="Polyprenyl_synt"/>
</dbReference>
<evidence type="ECO:0000256" key="9">
    <source>
        <dbReference type="RuleBase" id="RU004466"/>
    </source>
</evidence>
<evidence type="ECO:0000313" key="10">
    <source>
        <dbReference type="Proteomes" id="UP000504615"/>
    </source>
</evidence>
<dbReference type="Gene3D" id="1.10.600.10">
    <property type="entry name" value="Farnesyl Diphosphate Synthase"/>
    <property type="match status" value="1"/>
</dbReference>
<dbReference type="FunFam" id="1.10.600.10:FF:000021">
    <property type="entry name" value="Farnesyl pyrophosphate synthase"/>
    <property type="match status" value="1"/>
</dbReference>
<dbReference type="SUPFAM" id="SSF48576">
    <property type="entry name" value="Terpenoid synthases"/>
    <property type="match status" value="1"/>
</dbReference>
<sequence length="446" mass="51961">MTVIRMGMCYKTKVIFILRVSREKFTIHRIFSQHILLDLIKLFTPLLRSFPRPSASNNAYDLQCACSYLCRGIYHVERWSRIDKLLDHNVRMTHSVTQPWVTTKDESREMMALWPDVVRDLTDGPKNLGIPDVHKWMAKVLQYNVPGGKKTRGLTVVYAYRLLASNNQLTEDNIRLARILGWCVEVLQASLLLLDDIQDRSLLRRGQPCWYRYNDLGIAAMNDGLMLENSLYYLIRKHFKGKECYVDLLETFQDIMWKTIMGQCSDLISTNFGKKPNLDLFTMDRYNSIVEYKTSHYSFILPVITAMYFAGIKDPEMFRQAKTILLEMGHLFQVQDDYLAIFGDIDTFGKDSTDIEEGKCTWLVVVALQRATPEQRKILEECYGSSDPEKVRRVKQLFIDLGLPNTYSIYEEETYNLLNVHIQQISRGLPHSLFLDLLGKLYRRVV</sequence>
<evidence type="ECO:0000256" key="1">
    <source>
        <dbReference type="ARBA" id="ARBA00001946"/>
    </source>
</evidence>
<organism evidence="10 11">
    <name type="scientific">Pogonomyrmex barbatus</name>
    <name type="common">red harvester ant</name>
    <dbReference type="NCBI Taxonomy" id="144034"/>
    <lineage>
        <taxon>Eukaryota</taxon>
        <taxon>Metazoa</taxon>
        <taxon>Ecdysozoa</taxon>
        <taxon>Arthropoda</taxon>
        <taxon>Hexapoda</taxon>
        <taxon>Insecta</taxon>
        <taxon>Pterygota</taxon>
        <taxon>Neoptera</taxon>
        <taxon>Endopterygota</taxon>
        <taxon>Hymenoptera</taxon>
        <taxon>Apocrita</taxon>
        <taxon>Aculeata</taxon>
        <taxon>Formicoidea</taxon>
        <taxon>Formicidae</taxon>
        <taxon>Myrmicinae</taxon>
        <taxon>Pogonomyrmex</taxon>
    </lineage>
</organism>
<evidence type="ECO:0000256" key="4">
    <source>
        <dbReference type="ARBA" id="ARBA00022723"/>
    </source>
</evidence>
<dbReference type="CDD" id="cd00685">
    <property type="entry name" value="Trans_IPPS_HT"/>
    <property type="match status" value="1"/>
</dbReference>
<dbReference type="InterPro" id="IPR039702">
    <property type="entry name" value="FPS1-like"/>
</dbReference>
<dbReference type="GO" id="GO:0004161">
    <property type="term" value="F:dimethylallyltranstransferase activity"/>
    <property type="evidence" value="ECO:0007669"/>
    <property type="project" value="TreeGrafter"/>
</dbReference>
<comment type="similarity">
    <text evidence="2 9">Belongs to the FPP/GGPP synthase family.</text>
</comment>
<evidence type="ECO:0000256" key="2">
    <source>
        <dbReference type="ARBA" id="ARBA00006706"/>
    </source>
</evidence>
<comment type="pathway">
    <text evidence="7">Pheromone biosynthesis.</text>
</comment>
<keyword evidence="5" id="KW-0460">Magnesium</keyword>
<dbReference type="InterPro" id="IPR008949">
    <property type="entry name" value="Isoprenoid_synthase_dom_sf"/>
</dbReference>
<keyword evidence="6" id="KW-0414">Isoprene biosynthesis</keyword>
<dbReference type="SFLD" id="SFLDS00005">
    <property type="entry name" value="Isoprenoid_Synthase_Type_I"/>
    <property type="match status" value="1"/>
</dbReference>
<dbReference type="OrthoDB" id="10257492at2759"/>
<dbReference type="InterPro" id="IPR033749">
    <property type="entry name" value="Polyprenyl_synt_CS"/>
</dbReference>
<dbReference type="GO" id="GO:0045337">
    <property type="term" value="P:farnesyl diphosphate biosynthetic process"/>
    <property type="evidence" value="ECO:0007669"/>
    <property type="project" value="TreeGrafter"/>
</dbReference>
<dbReference type="RefSeq" id="XP_011643068.1">
    <property type="nucleotide sequence ID" value="XM_011644766.2"/>
</dbReference>
<keyword evidence="4" id="KW-0479">Metal-binding</keyword>
<dbReference type="GO" id="GO:0004337">
    <property type="term" value="F:(2E,6E)-farnesyl diphosphate synthase activity"/>
    <property type="evidence" value="ECO:0007669"/>
    <property type="project" value="TreeGrafter"/>
</dbReference>
<comment type="cofactor">
    <cofactor evidence="1">
        <name>Mg(2+)</name>
        <dbReference type="ChEBI" id="CHEBI:18420"/>
    </cofactor>
</comment>
<dbReference type="PANTHER" id="PTHR11525">
    <property type="entry name" value="FARNESYL-PYROPHOSPHATE SYNTHETASE"/>
    <property type="match status" value="1"/>
</dbReference>
<evidence type="ECO:0000256" key="3">
    <source>
        <dbReference type="ARBA" id="ARBA00022679"/>
    </source>
</evidence>
<proteinExistence type="inferred from homology"/>
<dbReference type="KEGG" id="pbar:105430936"/>
<evidence type="ECO:0000256" key="5">
    <source>
        <dbReference type="ARBA" id="ARBA00022842"/>
    </source>
</evidence>